<protein>
    <submittedName>
        <fullName evidence="1">Uncharacterized protein</fullName>
    </submittedName>
</protein>
<keyword evidence="2" id="KW-1185">Reference proteome</keyword>
<comment type="caution">
    <text evidence="1">The sequence shown here is derived from an EMBL/GenBank/DDBJ whole genome shotgun (WGS) entry which is preliminary data.</text>
</comment>
<name>A0ABU3M6N5_9ACTN</name>
<sequence length="71" mass="7362">MAPASTVPEASVDPFAAVESLRAALDAAGIVLPSLAVDPQQSTVRLIDLGRIRPDVALRLATALRREEAAA</sequence>
<proteinExistence type="predicted"/>
<accession>A0ABU3M6N5</accession>
<evidence type="ECO:0000313" key="2">
    <source>
        <dbReference type="Proteomes" id="UP001257948"/>
    </source>
</evidence>
<dbReference type="EMBL" id="JAVTLL010000045">
    <property type="protein sequence ID" value="MDT7847176.1"/>
    <property type="molecule type" value="Genomic_DNA"/>
</dbReference>
<dbReference type="Proteomes" id="UP001257948">
    <property type="component" value="Unassembled WGS sequence"/>
</dbReference>
<dbReference type="RefSeq" id="WP_314207366.1">
    <property type="nucleotide sequence ID" value="NZ_JAVTLL010000045.1"/>
</dbReference>
<organism evidence="1 2">
    <name type="scientific">Streptomyces justiciae</name>
    <dbReference type="NCBI Taxonomy" id="2780140"/>
    <lineage>
        <taxon>Bacteria</taxon>
        <taxon>Bacillati</taxon>
        <taxon>Actinomycetota</taxon>
        <taxon>Actinomycetes</taxon>
        <taxon>Kitasatosporales</taxon>
        <taxon>Streptomycetaceae</taxon>
        <taxon>Streptomyces</taxon>
    </lineage>
</organism>
<gene>
    <name evidence="1" type="ORF">RQC66_41290</name>
</gene>
<evidence type="ECO:0000313" key="1">
    <source>
        <dbReference type="EMBL" id="MDT7847176.1"/>
    </source>
</evidence>
<reference evidence="2" key="1">
    <citation type="submission" date="2023-07" db="EMBL/GenBank/DDBJ databases">
        <title>Draft genome sequence of the endophytic actinobacterium Streptomyces justiciae WPN32, a potential antibiotic producer.</title>
        <authorList>
            <person name="Yasawong M."/>
            <person name="Pana W."/>
            <person name="Ganta P."/>
            <person name="Santapan N."/>
            <person name="Songngamsuk T."/>
            <person name="Phatcharaharikarn M."/>
            <person name="Kerdtoob S."/>
            <person name="Nantapong N."/>
        </authorList>
    </citation>
    <scope>NUCLEOTIDE SEQUENCE [LARGE SCALE GENOMIC DNA]</scope>
    <source>
        <strain evidence="2">WPN32</strain>
    </source>
</reference>